<accession>A0A2D4EPI9</accession>
<protein>
    <submittedName>
        <fullName evidence="2">Uncharacterized protein</fullName>
    </submittedName>
</protein>
<feature type="compositionally biased region" description="Basic and acidic residues" evidence="1">
    <location>
        <begin position="102"/>
        <end position="121"/>
    </location>
</feature>
<feature type="region of interest" description="Disordered" evidence="1">
    <location>
        <begin position="90"/>
        <end position="123"/>
    </location>
</feature>
<dbReference type="EMBL" id="IACJ01011980">
    <property type="protein sequence ID" value="LAA37130.1"/>
    <property type="molecule type" value="Transcribed_RNA"/>
</dbReference>
<proteinExistence type="predicted"/>
<feature type="region of interest" description="Disordered" evidence="1">
    <location>
        <begin position="41"/>
        <end position="65"/>
    </location>
</feature>
<reference evidence="2" key="1">
    <citation type="submission" date="2017-07" db="EMBL/GenBank/DDBJ databases">
        <authorList>
            <person name="Mikheyev A."/>
            <person name="Grau M."/>
        </authorList>
    </citation>
    <scope>NUCLEOTIDE SEQUENCE</scope>
    <source>
        <tissue evidence="2">Venom_gland</tissue>
    </source>
</reference>
<evidence type="ECO:0000256" key="1">
    <source>
        <dbReference type="SAM" id="MobiDB-lite"/>
    </source>
</evidence>
<dbReference type="AlphaFoldDB" id="A0A2D4EPI9"/>
<feature type="compositionally biased region" description="Basic residues" evidence="1">
    <location>
        <begin position="90"/>
        <end position="101"/>
    </location>
</feature>
<sequence>MEEVGKEPKMDLQMFKETCKEIREVKEMLKLLAKEIMALATEQRNSNEEEEGSSKRDQEQETLLKGIKETGIMTLTTSLVNRRRRVLRIKQKKKKTYKKKLSKGEQEKRREKRGEELEGERQVQGNLVKGKLAKIMINNKIRNFRDKG</sequence>
<reference evidence="2" key="2">
    <citation type="submission" date="2017-11" db="EMBL/GenBank/DDBJ databases">
        <title>Coralsnake Venomics: Analyses of Venom Gland Transcriptomes and Proteomes of Six Brazilian Taxa.</title>
        <authorList>
            <person name="Aird S.D."/>
            <person name="Jorge da Silva N."/>
            <person name="Qiu L."/>
            <person name="Villar-Briones A."/>
            <person name="Aparecida-Saddi V."/>
            <person name="Campos-Telles M.P."/>
            <person name="Grau M."/>
            <person name="Mikheyev A.S."/>
        </authorList>
    </citation>
    <scope>NUCLEOTIDE SEQUENCE</scope>
    <source>
        <tissue evidence="2">Venom_gland</tissue>
    </source>
</reference>
<organism evidence="2">
    <name type="scientific">Micrurus corallinus</name>
    <name type="common">Brazilian coral snake</name>
    <dbReference type="NCBI Taxonomy" id="54390"/>
    <lineage>
        <taxon>Eukaryota</taxon>
        <taxon>Metazoa</taxon>
        <taxon>Chordata</taxon>
        <taxon>Craniata</taxon>
        <taxon>Vertebrata</taxon>
        <taxon>Euteleostomi</taxon>
        <taxon>Lepidosauria</taxon>
        <taxon>Squamata</taxon>
        <taxon>Bifurcata</taxon>
        <taxon>Unidentata</taxon>
        <taxon>Episquamata</taxon>
        <taxon>Toxicofera</taxon>
        <taxon>Serpentes</taxon>
        <taxon>Colubroidea</taxon>
        <taxon>Elapidae</taxon>
        <taxon>Elapinae</taxon>
        <taxon>Micrurus</taxon>
    </lineage>
</organism>
<name>A0A2D4EPI9_MICCO</name>
<evidence type="ECO:0000313" key="2">
    <source>
        <dbReference type="EMBL" id="LAA37130.1"/>
    </source>
</evidence>